<evidence type="ECO:0000256" key="4">
    <source>
        <dbReference type="ARBA" id="ARBA00022692"/>
    </source>
</evidence>
<feature type="transmembrane region" description="Helical" evidence="8">
    <location>
        <begin position="86"/>
        <end position="106"/>
    </location>
</feature>
<dbReference type="InterPro" id="IPR002656">
    <property type="entry name" value="Acyl_transf_3_dom"/>
</dbReference>
<evidence type="ECO:0000256" key="7">
    <source>
        <dbReference type="ARBA" id="ARBA00023315"/>
    </source>
</evidence>
<feature type="transmembrane region" description="Helical" evidence="8">
    <location>
        <begin position="45"/>
        <end position="65"/>
    </location>
</feature>
<dbReference type="InterPro" id="IPR036514">
    <property type="entry name" value="SGNH_hydro_sf"/>
</dbReference>
<comment type="subcellular location">
    <subcellularLocation>
        <location evidence="1">Cell membrane</location>
        <topology evidence="1">Multi-pass membrane protein</topology>
    </subcellularLocation>
</comment>
<name>A0A849AP53_9MICO</name>
<feature type="transmembrane region" description="Helical" evidence="8">
    <location>
        <begin position="20"/>
        <end position="39"/>
    </location>
</feature>
<accession>A0A849AP53</accession>
<dbReference type="Pfam" id="PF01757">
    <property type="entry name" value="Acyl_transf_3"/>
    <property type="match status" value="1"/>
</dbReference>
<feature type="transmembrane region" description="Helical" evidence="8">
    <location>
        <begin position="354"/>
        <end position="373"/>
    </location>
</feature>
<evidence type="ECO:0000256" key="5">
    <source>
        <dbReference type="ARBA" id="ARBA00022989"/>
    </source>
</evidence>
<keyword evidence="5 8" id="KW-1133">Transmembrane helix</keyword>
<dbReference type="AlphaFoldDB" id="A0A849AP53"/>
<keyword evidence="3 10" id="KW-0808">Transferase</keyword>
<organism evidence="10 11">
    <name type="scientific">Flexivirga aerilata</name>
    <dbReference type="NCBI Taxonomy" id="1656889"/>
    <lineage>
        <taxon>Bacteria</taxon>
        <taxon>Bacillati</taxon>
        <taxon>Actinomycetota</taxon>
        <taxon>Actinomycetes</taxon>
        <taxon>Micrococcales</taxon>
        <taxon>Dermacoccaceae</taxon>
        <taxon>Flexivirga</taxon>
    </lineage>
</organism>
<protein>
    <submittedName>
        <fullName evidence="10">Acyltransferase</fullName>
    </submittedName>
</protein>
<feature type="transmembrane region" description="Helical" evidence="8">
    <location>
        <begin position="284"/>
        <end position="304"/>
    </location>
</feature>
<feature type="domain" description="Acyltransferase 3" evidence="9">
    <location>
        <begin position="20"/>
        <end position="369"/>
    </location>
</feature>
<feature type="transmembrane region" description="Helical" evidence="8">
    <location>
        <begin position="324"/>
        <end position="342"/>
    </location>
</feature>
<comment type="caution">
    <text evidence="10">The sequence shown here is derived from an EMBL/GenBank/DDBJ whole genome shotgun (WGS) entry which is preliminary data.</text>
</comment>
<dbReference type="EMBL" id="JABENB010000003">
    <property type="protein sequence ID" value="NNG41191.1"/>
    <property type="molecule type" value="Genomic_DNA"/>
</dbReference>
<keyword evidence="11" id="KW-1185">Reference proteome</keyword>
<dbReference type="SUPFAM" id="SSF52266">
    <property type="entry name" value="SGNH hydrolase"/>
    <property type="match status" value="1"/>
</dbReference>
<evidence type="ECO:0000256" key="1">
    <source>
        <dbReference type="ARBA" id="ARBA00004651"/>
    </source>
</evidence>
<evidence type="ECO:0000256" key="2">
    <source>
        <dbReference type="ARBA" id="ARBA00022475"/>
    </source>
</evidence>
<gene>
    <name evidence="10" type="ORF">HJ588_18175</name>
</gene>
<dbReference type="RefSeq" id="WP_171158277.1">
    <property type="nucleotide sequence ID" value="NZ_JABENB010000003.1"/>
</dbReference>
<evidence type="ECO:0000256" key="3">
    <source>
        <dbReference type="ARBA" id="ARBA00022679"/>
    </source>
</evidence>
<feature type="transmembrane region" description="Helical" evidence="8">
    <location>
        <begin position="215"/>
        <end position="234"/>
    </location>
</feature>
<feature type="transmembrane region" description="Helical" evidence="8">
    <location>
        <begin position="180"/>
        <end position="203"/>
    </location>
</feature>
<dbReference type="Proteomes" id="UP000557772">
    <property type="component" value="Unassembled WGS sequence"/>
</dbReference>
<dbReference type="Gene3D" id="3.40.50.1110">
    <property type="entry name" value="SGNH hydrolase"/>
    <property type="match status" value="1"/>
</dbReference>
<feature type="transmembrane region" description="Helical" evidence="8">
    <location>
        <begin position="157"/>
        <end position="173"/>
    </location>
</feature>
<sequence length="680" mass="74346">MSAQATGGSTARNAMHYQPAVDGIRGIGVLIVLLYHAGWSALAGSFLAIDMFFALSGYLITSLLLRQYDRWGTVPLLEFWSGRARRLLPAMVGVVLLAAAYAKWLADPTTLGRFRWDMVSALTFWSNWRFLHEDQSYFQTGSTVSPLLHTWSLSIEEQFYVVWPLFLLGWLTLRGGRLRFLPTVLVALAAGSAVLMAVLYQPYTDPSNVYYNSFTRAQALLLGCALAVGLKIAADRQRRSGRARRSIVLAGLPIKVTTLAAAAATAGLGWFFLAPFFVDDRSQWVFYGGFFVTGLAAISLGWQLAVSPDGRIARALSWRPIVEIGKRVYGLYIWHWPLFLILDPERTGLTGVPLVALRMVVVFVVAFAFDWAVERPIRRRALRRLLPHGGVIAAGTALAVGLTASFVSTAGARDPIFGTALPGSISTVTGPMRPGQDRVDVFGDSVAFTLWKYFPQRDFPQLSVGSSTQLGCGVAVPQDLQVAGERTGVAPQCTGWAPRWSALVRETRPRLAIVMSGSAELFDRWVDGRLLTVGTPQWRSAMVAAYGRAVDVAGGNGQFPVALADVPCYDRRGATGAAALPGVNQRLDALSATEQNDPRRQQAVNDVIAEVARTHPKTAVLEQRAWLCPGGRYRATIDGQVLRPDGVHFDKAGTATWWRHFTPQLQRLYGPALPSRSVSQ</sequence>
<reference evidence="10 11" key="1">
    <citation type="submission" date="2020-05" db="EMBL/GenBank/DDBJ databases">
        <title>Flexivirga sp. ID2601S isolated from air conditioner.</title>
        <authorList>
            <person name="Kim D.H."/>
        </authorList>
    </citation>
    <scope>NUCLEOTIDE SEQUENCE [LARGE SCALE GENOMIC DNA]</scope>
    <source>
        <strain evidence="10 11">ID2601S</strain>
    </source>
</reference>
<evidence type="ECO:0000313" key="10">
    <source>
        <dbReference type="EMBL" id="NNG41191.1"/>
    </source>
</evidence>
<dbReference type="PANTHER" id="PTHR23028">
    <property type="entry name" value="ACETYLTRANSFERASE"/>
    <property type="match status" value="1"/>
</dbReference>
<dbReference type="PANTHER" id="PTHR23028:SF53">
    <property type="entry name" value="ACYL_TRANSF_3 DOMAIN-CONTAINING PROTEIN"/>
    <property type="match status" value="1"/>
</dbReference>
<dbReference type="GO" id="GO:0009103">
    <property type="term" value="P:lipopolysaccharide biosynthetic process"/>
    <property type="evidence" value="ECO:0007669"/>
    <property type="project" value="TreeGrafter"/>
</dbReference>
<dbReference type="InterPro" id="IPR050879">
    <property type="entry name" value="Acyltransferase_3"/>
</dbReference>
<dbReference type="GO" id="GO:0016747">
    <property type="term" value="F:acyltransferase activity, transferring groups other than amino-acyl groups"/>
    <property type="evidence" value="ECO:0007669"/>
    <property type="project" value="InterPro"/>
</dbReference>
<evidence type="ECO:0000259" key="9">
    <source>
        <dbReference type="Pfam" id="PF01757"/>
    </source>
</evidence>
<keyword evidence="6 8" id="KW-0472">Membrane</keyword>
<evidence type="ECO:0000313" key="11">
    <source>
        <dbReference type="Proteomes" id="UP000557772"/>
    </source>
</evidence>
<dbReference type="GO" id="GO:0005886">
    <property type="term" value="C:plasma membrane"/>
    <property type="evidence" value="ECO:0007669"/>
    <property type="project" value="UniProtKB-SubCell"/>
</dbReference>
<keyword evidence="2" id="KW-1003">Cell membrane</keyword>
<feature type="transmembrane region" description="Helical" evidence="8">
    <location>
        <begin position="385"/>
        <end position="407"/>
    </location>
</feature>
<proteinExistence type="predicted"/>
<keyword evidence="4 8" id="KW-0812">Transmembrane</keyword>
<keyword evidence="7 10" id="KW-0012">Acyltransferase</keyword>
<evidence type="ECO:0000256" key="6">
    <source>
        <dbReference type="ARBA" id="ARBA00023136"/>
    </source>
</evidence>
<evidence type="ECO:0000256" key="8">
    <source>
        <dbReference type="SAM" id="Phobius"/>
    </source>
</evidence>
<feature type="transmembrane region" description="Helical" evidence="8">
    <location>
        <begin position="246"/>
        <end position="272"/>
    </location>
</feature>